<name>A0A9W4B0H6_9MYCO</name>
<organism evidence="1 2">
    <name type="scientific">Mycobacterium gallinarum</name>
    <dbReference type="NCBI Taxonomy" id="39689"/>
    <lineage>
        <taxon>Bacteria</taxon>
        <taxon>Bacillati</taxon>
        <taxon>Actinomycetota</taxon>
        <taxon>Actinomycetes</taxon>
        <taxon>Mycobacteriales</taxon>
        <taxon>Mycobacteriaceae</taxon>
        <taxon>Mycobacterium</taxon>
    </lineage>
</organism>
<dbReference type="AlphaFoldDB" id="A0A9W4B0H6"/>
<dbReference type="KEGG" id="mgau:MGALJ_13640"/>
<accession>A0A9W4B0H6</accession>
<evidence type="ECO:0008006" key="3">
    <source>
        <dbReference type="Google" id="ProtNLM"/>
    </source>
</evidence>
<sequence>MNDSTEHSMVRVPVRFEDITVGDTLTPVSIEISYKRICMNAASTWDWFPGHHDPDYARSQGQRTIYLSTLFFHGFIDRGLNEWAGPDALIRRRKISMIRSIYPGQTATLSGKVVGKRQDAGRRLVDLELLVSSEDGPCVPSEATVELADPFVEVPG</sequence>
<dbReference type="EMBL" id="AP022601">
    <property type="protein sequence ID" value="BBY91695.1"/>
    <property type="molecule type" value="Genomic_DNA"/>
</dbReference>
<dbReference type="InterPro" id="IPR029069">
    <property type="entry name" value="HotDog_dom_sf"/>
</dbReference>
<evidence type="ECO:0000313" key="2">
    <source>
        <dbReference type="Proteomes" id="UP000465785"/>
    </source>
</evidence>
<protein>
    <recommendedName>
        <fullName evidence="3">MaoC family dehydratase</fullName>
    </recommendedName>
</protein>
<reference evidence="1 2" key="1">
    <citation type="journal article" date="2019" name="Emerg. Microbes Infect.">
        <title>Comprehensive subspecies identification of 175 nontuberculous mycobacteria species based on 7547 genomic profiles.</title>
        <authorList>
            <person name="Matsumoto Y."/>
            <person name="Kinjo T."/>
            <person name="Motooka D."/>
            <person name="Nabeya D."/>
            <person name="Jung N."/>
            <person name="Uechi K."/>
            <person name="Horii T."/>
            <person name="Iida T."/>
            <person name="Fujita J."/>
            <person name="Nakamura S."/>
        </authorList>
    </citation>
    <scope>NUCLEOTIDE SEQUENCE [LARGE SCALE GENOMIC DNA]</scope>
    <source>
        <strain evidence="1 2">JCM 6399</strain>
    </source>
</reference>
<dbReference type="RefSeq" id="WP_014213392.1">
    <property type="nucleotide sequence ID" value="NZ_AP022601.1"/>
</dbReference>
<proteinExistence type="predicted"/>
<evidence type="ECO:0000313" key="1">
    <source>
        <dbReference type="EMBL" id="BBY91695.1"/>
    </source>
</evidence>
<dbReference type="SUPFAM" id="SSF54637">
    <property type="entry name" value="Thioesterase/thiol ester dehydrase-isomerase"/>
    <property type="match status" value="1"/>
</dbReference>
<dbReference type="Proteomes" id="UP000465785">
    <property type="component" value="Chromosome"/>
</dbReference>
<keyword evidence="2" id="KW-1185">Reference proteome</keyword>
<gene>
    <name evidence="1" type="ORF">MGALJ_13640</name>
</gene>
<dbReference type="Gene3D" id="3.10.129.10">
    <property type="entry name" value="Hotdog Thioesterase"/>
    <property type="match status" value="1"/>
</dbReference>